<evidence type="ECO:0000313" key="2">
    <source>
        <dbReference type="Proteomes" id="UP000270743"/>
    </source>
</evidence>
<organism evidence="1 2">
    <name type="scientific">Paracoccus haematequi</name>
    <dbReference type="NCBI Taxonomy" id="2491866"/>
    <lineage>
        <taxon>Bacteria</taxon>
        <taxon>Pseudomonadati</taxon>
        <taxon>Pseudomonadota</taxon>
        <taxon>Alphaproteobacteria</taxon>
        <taxon>Rhodobacterales</taxon>
        <taxon>Paracoccaceae</taxon>
        <taxon>Paracoccus</taxon>
    </lineage>
</organism>
<proteinExistence type="predicted"/>
<reference evidence="1 2" key="1">
    <citation type="submission" date="2018-12" db="EMBL/GenBank/DDBJ databases">
        <authorList>
            <person name="Criscuolo A."/>
        </authorList>
    </citation>
    <scope>NUCLEOTIDE SEQUENCE [LARGE SCALE GENOMIC DNA]</scope>
    <source>
        <strain evidence="1">ACIP1116241</strain>
    </source>
</reference>
<dbReference type="Proteomes" id="UP000270743">
    <property type="component" value="Unassembled WGS sequence"/>
</dbReference>
<dbReference type="EMBL" id="UZWE01000068">
    <property type="protein sequence ID" value="VDS10593.1"/>
    <property type="molecule type" value="Genomic_DNA"/>
</dbReference>
<name>A0A3S4GTH0_9RHOB</name>
<keyword evidence="2" id="KW-1185">Reference proteome</keyword>
<dbReference type="AlphaFoldDB" id="A0A3S4GTH0"/>
<gene>
    <name evidence="1" type="ORF">PARHAE_03809</name>
</gene>
<evidence type="ECO:0000313" key="1">
    <source>
        <dbReference type="EMBL" id="VDS10593.1"/>
    </source>
</evidence>
<sequence length="105" mass="12066">MKLARKISMLDRLVSDLKADVRDPFEHLDSREIAALRDYQSNTEPMQQYIDVMNGSSPTVALLNSVGLNADCTEMEAREAYERELASFVKWYKRRVILKGIRTNA</sequence>
<protein>
    <submittedName>
        <fullName evidence="1">Uncharacterized protein</fullName>
    </submittedName>
</protein>
<dbReference type="RefSeq" id="WP_126156146.1">
    <property type="nucleotide sequence ID" value="NZ_UZWE01000068.1"/>
</dbReference>
<accession>A0A3S4GTH0</accession>